<evidence type="ECO:0008006" key="3">
    <source>
        <dbReference type="Google" id="ProtNLM"/>
    </source>
</evidence>
<sequence length="487" mass="55843">MAVTIQDLTRDLEFLEQALYYCEKNEMYKSVGISAKLNRPLGEEQAFASLRLLVLKYPLLFSHVVEKGQQIRYEPVEEIRFKDVFTVNRDVDRCFKEEGANTRLLTEQSSLENHHNKHALWKLTYYERTGWITFNSAHCFTDGGSVVAYLKDFVEGLNNVDKPETRDVLFNLSKDLPILEHKISPGFFDRVNYLPNLATRLLFRGLQLAISVWPGIIHSVLEKKRFELFFVDRPPERFLPDTFFESTYIVGKDSGLNFTTPSFINFSPEQLNIMIQACRKNQVKLQTYLLMVYIHTLNELYPDLYMGKNLKTSVAASFRNRFDCLQTHTSYLGNEGRFDDGFYTYAASFLLPPGTKFTWGAVRKYHDYLHTTLSSEDWVKQYYLAQAMPVGVYMDPVVGQEKDDLCLSATNLGHISVLQYDDGSKFQIEDILFAPSAGALLGTHHMTVSSTTKNGLNIGITDGDPNITDWATLKAKFKLNLMDLLEC</sequence>
<gene>
    <name evidence="1" type="ORF">METBIDRAFT_143490</name>
</gene>
<comment type="caution">
    <text evidence="1">The sequence shown here is derived from an EMBL/GenBank/DDBJ whole genome shotgun (WGS) entry which is preliminary data.</text>
</comment>
<dbReference type="PANTHER" id="PTHR28037">
    <property type="entry name" value="ALCOHOL O-ACETYLTRANSFERASE 1-RELATED"/>
    <property type="match status" value="1"/>
</dbReference>
<dbReference type="PANTHER" id="PTHR28037:SF1">
    <property type="entry name" value="ALCOHOL O-ACETYLTRANSFERASE 1-RELATED"/>
    <property type="match status" value="1"/>
</dbReference>
<proteinExistence type="predicted"/>
<dbReference type="Pfam" id="PF07247">
    <property type="entry name" value="AATase"/>
    <property type="match status" value="1"/>
</dbReference>
<name>A0A1A0HDJ6_9ASCO</name>
<dbReference type="AlphaFoldDB" id="A0A1A0HDJ6"/>
<evidence type="ECO:0000313" key="1">
    <source>
        <dbReference type="EMBL" id="OBA21967.1"/>
    </source>
</evidence>
<dbReference type="RefSeq" id="XP_018712463.1">
    <property type="nucleotide sequence ID" value="XM_018854498.1"/>
</dbReference>
<dbReference type="Proteomes" id="UP000092555">
    <property type="component" value="Unassembled WGS sequence"/>
</dbReference>
<evidence type="ECO:0000313" key="2">
    <source>
        <dbReference type="Proteomes" id="UP000092555"/>
    </source>
</evidence>
<dbReference type="InterPro" id="IPR052058">
    <property type="entry name" value="Alcohol_O-acetyltransferase"/>
</dbReference>
<keyword evidence="2" id="KW-1185">Reference proteome</keyword>
<reference evidence="1 2" key="1">
    <citation type="submission" date="2016-05" db="EMBL/GenBank/DDBJ databases">
        <title>Comparative genomics of biotechnologically important yeasts.</title>
        <authorList>
            <consortium name="DOE Joint Genome Institute"/>
            <person name="Riley R."/>
            <person name="Haridas S."/>
            <person name="Wolfe K.H."/>
            <person name="Lopes M.R."/>
            <person name="Hittinger C.T."/>
            <person name="Goker M."/>
            <person name="Salamov A."/>
            <person name="Wisecaver J."/>
            <person name="Long T.M."/>
            <person name="Aerts A.L."/>
            <person name="Barry K."/>
            <person name="Choi C."/>
            <person name="Clum A."/>
            <person name="Coughlan A.Y."/>
            <person name="Deshpande S."/>
            <person name="Douglass A.P."/>
            <person name="Hanson S.J."/>
            <person name="Klenk H.-P."/>
            <person name="LaButti K."/>
            <person name="Lapidus A."/>
            <person name="Lindquist E."/>
            <person name="Lipzen A."/>
            <person name="Meier-kolthoff J.P."/>
            <person name="Ohm R.A."/>
            <person name="Otillar R.P."/>
            <person name="Pangilinan J."/>
            <person name="Peng Y."/>
            <person name="Rokas A."/>
            <person name="Rosa C.A."/>
            <person name="Scheuner C."/>
            <person name="Sibirny A.A."/>
            <person name="Slot J.C."/>
            <person name="Stielow J.B."/>
            <person name="Sun H."/>
            <person name="Kurtzman C.P."/>
            <person name="Blackwell M."/>
            <person name="Grigoriev I.V."/>
            <person name="Jeffries T.W."/>
        </authorList>
    </citation>
    <scope>NUCLEOTIDE SEQUENCE [LARGE SCALE GENOMIC DNA]</scope>
    <source>
        <strain evidence="1 2">NRRL YB-4993</strain>
    </source>
</reference>
<dbReference type="InterPro" id="IPR010828">
    <property type="entry name" value="Atf2/Sli1-like"/>
</dbReference>
<dbReference type="GO" id="GO:0008080">
    <property type="term" value="F:N-acetyltransferase activity"/>
    <property type="evidence" value="ECO:0007669"/>
    <property type="project" value="TreeGrafter"/>
</dbReference>
<dbReference type="GeneID" id="30027474"/>
<dbReference type="OrthoDB" id="4073832at2759"/>
<protein>
    <recommendedName>
        <fullName evidence="3">Alcohol acetyltransferase</fullName>
    </recommendedName>
</protein>
<accession>A0A1A0HDJ6</accession>
<dbReference type="EMBL" id="LXTC01000002">
    <property type="protein sequence ID" value="OBA21967.1"/>
    <property type="molecule type" value="Genomic_DNA"/>
</dbReference>
<organism evidence="1 2">
    <name type="scientific">Metschnikowia bicuspidata var. bicuspidata NRRL YB-4993</name>
    <dbReference type="NCBI Taxonomy" id="869754"/>
    <lineage>
        <taxon>Eukaryota</taxon>
        <taxon>Fungi</taxon>
        <taxon>Dikarya</taxon>
        <taxon>Ascomycota</taxon>
        <taxon>Saccharomycotina</taxon>
        <taxon>Pichiomycetes</taxon>
        <taxon>Metschnikowiaceae</taxon>
        <taxon>Metschnikowia</taxon>
    </lineage>
</organism>